<evidence type="ECO:0000256" key="1">
    <source>
        <dbReference type="SAM" id="MobiDB-lite"/>
    </source>
</evidence>
<reference evidence="3" key="1">
    <citation type="submission" date="2021-01" db="EMBL/GenBank/DDBJ databases">
        <title>Modified the classification status of verrucomicrobia.</title>
        <authorList>
            <person name="Feng X."/>
        </authorList>
    </citation>
    <scope>NUCLEOTIDE SEQUENCE</scope>
    <source>
        <strain evidence="3">JCM 18052</strain>
    </source>
</reference>
<evidence type="ECO:0000313" key="4">
    <source>
        <dbReference type="Proteomes" id="UP000600139"/>
    </source>
</evidence>
<feature type="transmembrane region" description="Helical" evidence="2">
    <location>
        <begin position="177"/>
        <end position="200"/>
    </location>
</feature>
<feature type="region of interest" description="Disordered" evidence="1">
    <location>
        <begin position="1"/>
        <end position="20"/>
    </location>
</feature>
<feature type="transmembrane region" description="Helical" evidence="2">
    <location>
        <begin position="73"/>
        <end position="94"/>
    </location>
</feature>
<evidence type="ECO:0000256" key="2">
    <source>
        <dbReference type="SAM" id="Phobius"/>
    </source>
</evidence>
<feature type="transmembrane region" description="Helical" evidence="2">
    <location>
        <begin position="245"/>
        <end position="266"/>
    </location>
</feature>
<protein>
    <submittedName>
        <fullName evidence="3">Uncharacterized protein</fullName>
    </submittedName>
</protein>
<dbReference type="RefSeq" id="WP_200353038.1">
    <property type="nucleotide sequence ID" value="NZ_BAABHZ010000002.1"/>
</dbReference>
<keyword evidence="2" id="KW-1133">Transmembrane helix</keyword>
<comment type="caution">
    <text evidence="3">The sequence shown here is derived from an EMBL/GenBank/DDBJ whole genome shotgun (WGS) entry which is preliminary data.</text>
</comment>
<dbReference type="AlphaFoldDB" id="A0A934R8X5"/>
<keyword evidence="2" id="KW-0472">Membrane</keyword>
<feature type="transmembrane region" description="Helical" evidence="2">
    <location>
        <begin position="212"/>
        <end position="233"/>
    </location>
</feature>
<sequence>MVKKPRSPVSARRPLENQRRARVSFAEALSSANNRAHEQANRKGGSRSKRYVWVADAADLEENAEPSEWPKRLVRWSLATLLLPLCWVTTWTFLSRFSQATVHQDFWKSTEFWYFATGALVMIGWFWSGLLQTFFLYLYVLGHELTHAVFVKLYRGKVSEFHVSAEGGYITTNKTNLVIALSPYFVPFWSVVAALFYVVLRFSAGLSPEWDRLLYATMGVTWTFHMVWTLWMIPRDQPDLKENGTYLSLVIIFFANILVLVGLFCLAEKSPLQNIRDFGMEWLRHAATWSDMALRWGNHLLLELRAAGRF</sequence>
<keyword evidence="2" id="KW-0812">Transmembrane</keyword>
<dbReference type="Proteomes" id="UP000600139">
    <property type="component" value="Unassembled WGS sequence"/>
</dbReference>
<keyword evidence="4" id="KW-1185">Reference proteome</keyword>
<evidence type="ECO:0000313" key="3">
    <source>
        <dbReference type="EMBL" id="MBK1818083.1"/>
    </source>
</evidence>
<proteinExistence type="predicted"/>
<organism evidence="3 4">
    <name type="scientific">Luteolibacter yonseiensis</name>
    <dbReference type="NCBI Taxonomy" id="1144680"/>
    <lineage>
        <taxon>Bacteria</taxon>
        <taxon>Pseudomonadati</taxon>
        <taxon>Verrucomicrobiota</taxon>
        <taxon>Verrucomicrobiia</taxon>
        <taxon>Verrucomicrobiales</taxon>
        <taxon>Verrucomicrobiaceae</taxon>
        <taxon>Luteolibacter</taxon>
    </lineage>
</organism>
<dbReference type="EMBL" id="JAENIK010000013">
    <property type="protein sequence ID" value="MBK1818083.1"/>
    <property type="molecule type" value="Genomic_DNA"/>
</dbReference>
<accession>A0A934R8X5</accession>
<feature type="transmembrane region" description="Helical" evidence="2">
    <location>
        <begin position="114"/>
        <end position="140"/>
    </location>
</feature>
<gene>
    <name evidence="3" type="ORF">JIN84_20845</name>
</gene>
<name>A0A934R8X5_9BACT</name>